<dbReference type="RefSeq" id="WP_067880230.1">
    <property type="nucleotide sequence ID" value="NZ_CP013979.1"/>
</dbReference>
<evidence type="ECO:0000313" key="7">
    <source>
        <dbReference type="Proteomes" id="UP000078437"/>
    </source>
</evidence>
<dbReference type="PANTHER" id="PTHR42723">
    <property type="entry name" value="CHLOROPHYLL SYNTHASE"/>
    <property type="match status" value="1"/>
</dbReference>
<reference evidence="7" key="2">
    <citation type="submission" date="2016-01" db="EMBL/GenBank/DDBJ databases">
        <title>Complete genome sequence of Agromyces aureus AR33T and comparison with related organisms.</title>
        <authorList>
            <person name="Corretto E."/>
            <person name="Antonielli L."/>
            <person name="Sessitsch A."/>
            <person name="Brader G."/>
        </authorList>
    </citation>
    <scope>NUCLEOTIDE SEQUENCE [LARGE SCALE GENOMIC DNA]</scope>
    <source>
        <strain evidence="7">AR33</strain>
    </source>
</reference>
<dbReference type="Gene3D" id="1.10.357.140">
    <property type="entry name" value="UbiA prenyltransferase"/>
    <property type="match status" value="1"/>
</dbReference>
<reference evidence="6 7" key="1">
    <citation type="journal article" date="2016" name="Int. J. Syst. Evol. Microbiol.">
        <title>Agromyces aureus sp. nov., isolated from the rhizosphere of Salix caprea L. grown in a heavy-metal-contaminated soil.</title>
        <authorList>
            <person name="Corretto E."/>
            <person name="Antonielli L."/>
            <person name="Sessitsch A."/>
            <person name="Compant S."/>
            <person name="Gorfer M."/>
            <person name="Kuffner M."/>
            <person name="Brader G."/>
        </authorList>
    </citation>
    <scope>NUCLEOTIDE SEQUENCE [LARGE SCALE GENOMIC DNA]</scope>
    <source>
        <strain evidence="6 7">AR33</strain>
    </source>
</reference>
<organism evidence="6 7">
    <name type="scientific">Agromyces aureus</name>
    <dbReference type="NCBI Taxonomy" id="453304"/>
    <lineage>
        <taxon>Bacteria</taxon>
        <taxon>Bacillati</taxon>
        <taxon>Actinomycetota</taxon>
        <taxon>Actinomycetes</taxon>
        <taxon>Micrococcales</taxon>
        <taxon>Microbacteriaceae</taxon>
        <taxon>Agromyces</taxon>
    </lineage>
</organism>
<accession>A0A191WJI7</accession>
<feature type="compositionally biased region" description="Low complexity" evidence="5">
    <location>
        <begin position="288"/>
        <end position="297"/>
    </location>
</feature>
<dbReference type="Pfam" id="PF01040">
    <property type="entry name" value="UbiA"/>
    <property type="match status" value="1"/>
</dbReference>
<evidence type="ECO:0000256" key="2">
    <source>
        <dbReference type="ARBA" id="ARBA00022692"/>
    </source>
</evidence>
<dbReference type="AlphaFoldDB" id="A0A191WJI7"/>
<keyword evidence="7" id="KW-1185">Reference proteome</keyword>
<evidence type="ECO:0000313" key="6">
    <source>
        <dbReference type="EMBL" id="ANJ28328.1"/>
    </source>
</evidence>
<dbReference type="PANTHER" id="PTHR42723:SF1">
    <property type="entry name" value="CHLOROPHYLL SYNTHASE, CHLOROPLASTIC"/>
    <property type="match status" value="1"/>
</dbReference>
<feature type="region of interest" description="Disordered" evidence="5">
    <location>
        <begin position="278"/>
        <end position="297"/>
    </location>
</feature>
<dbReference type="Proteomes" id="UP000078437">
    <property type="component" value="Chromosome"/>
</dbReference>
<keyword evidence="3" id="KW-1133">Transmembrane helix</keyword>
<dbReference type="NCBIfam" id="NF045897">
    <property type="entry name" value="SCO3242_trans"/>
    <property type="match status" value="1"/>
</dbReference>
<evidence type="ECO:0000256" key="1">
    <source>
        <dbReference type="ARBA" id="ARBA00004141"/>
    </source>
</evidence>
<keyword evidence="4" id="KW-0472">Membrane</keyword>
<gene>
    <name evidence="6" type="ORF">ATC03_18080</name>
</gene>
<dbReference type="InterPro" id="IPR050475">
    <property type="entry name" value="Prenyltransferase_related"/>
</dbReference>
<evidence type="ECO:0008006" key="8">
    <source>
        <dbReference type="Google" id="ProtNLM"/>
    </source>
</evidence>
<evidence type="ECO:0000256" key="5">
    <source>
        <dbReference type="SAM" id="MobiDB-lite"/>
    </source>
</evidence>
<dbReference type="CDD" id="cd13964">
    <property type="entry name" value="PT_UbiA_1"/>
    <property type="match status" value="1"/>
</dbReference>
<dbReference type="EMBL" id="CP013979">
    <property type="protein sequence ID" value="ANJ28328.1"/>
    <property type="molecule type" value="Genomic_DNA"/>
</dbReference>
<sequence length="297" mass="28926">MTTVSDVLELVRAPAALTVLGDTAAGAQVAAGGFDRRGWMLPLASVAIYSGGMALNDWADRDLDAVERPERPIPSGRISPRRALAVAAGLGAVGLALAAAGGGRRGLAVAAPLVASVALYDLVAKPTTAGPLAMAACRGLDVLLGAGGSPRALPAALAIAVHTLGVTALSRGEVHGGSAADTALSLVATGAAAAAVDSVGPGVQTAAARLGGAAGSAVYLAAALPGQLAVVDDPTPKRVRDATRAGIGSVVPLQAAIVARGGSLAIAAGLMAVHATIRQRGRRGRKPGTGPARGDVT</sequence>
<dbReference type="KEGG" id="agy:ATC03_18080"/>
<proteinExistence type="predicted"/>
<comment type="subcellular location">
    <subcellularLocation>
        <location evidence="1">Membrane</location>
        <topology evidence="1">Multi-pass membrane protein</topology>
    </subcellularLocation>
</comment>
<dbReference type="InterPro" id="IPR000537">
    <property type="entry name" value="UbiA_prenyltransferase"/>
</dbReference>
<evidence type="ECO:0000256" key="4">
    <source>
        <dbReference type="ARBA" id="ARBA00023136"/>
    </source>
</evidence>
<dbReference type="GO" id="GO:0016765">
    <property type="term" value="F:transferase activity, transferring alkyl or aryl (other than methyl) groups"/>
    <property type="evidence" value="ECO:0007669"/>
    <property type="project" value="InterPro"/>
</dbReference>
<keyword evidence="2" id="KW-0812">Transmembrane</keyword>
<protein>
    <recommendedName>
        <fullName evidence="8">4-hydroxybenzoate polyprenyltransferase</fullName>
    </recommendedName>
</protein>
<evidence type="ECO:0000256" key="3">
    <source>
        <dbReference type="ARBA" id="ARBA00022989"/>
    </source>
</evidence>
<dbReference type="STRING" id="453304.ATC03_18080"/>
<dbReference type="InterPro" id="IPR044878">
    <property type="entry name" value="UbiA_sf"/>
</dbReference>
<name>A0A191WJI7_9MICO</name>
<dbReference type="GO" id="GO:0016020">
    <property type="term" value="C:membrane"/>
    <property type="evidence" value="ECO:0007669"/>
    <property type="project" value="UniProtKB-SubCell"/>
</dbReference>